<dbReference type="PANTHER" id="PTHR23185">
    <property type="entry name" value="PROTEIN VIRILIZER HOMOLOG"/>
    <property type="match status" value="1"/>
</dbReference>
<feature type="region of interest" description="Disordered" evidence="6">
    <location>
        <begin position="155"/>
        <end position="194"/>
    </location>
</feature>
<keyword evidence="9" id="KW-1185">Reference proteome</keyword>
<evidence type="ECO:0000256" key="6">
    <source>
        <dbReference type="SAM" id="MobiDB-lite"/>
    </source>
</evidence>
<sequence length="1795" mass="204760">MMSENLVELLFFDTFAHDSTEEVNLDLVQFPKPVYVSEVRIIPLGARVQADFPGGVRLGATNPSQFEIEFFVNDLGKPGASTFESLGAFKYDQNGKINLEHVLDDSVRKIPTDGLVLKGFYTTITLAVYGTLTKNLSEQLVQPIINPALPGQSNTLVDAPHVSSADQEWPQDNASQQPMTSNFQDSANYQPYTNPNEVYAQSQEYPEYYSDVPKDPRSYHHTPESEWDKPPRNRDSERERARDVYQERDHLERSSRRYSRSQSKDRDRSVKEYRESSRERDNDWEKDRDRDRNRSYDRDRRHDESSKRYWDERDDKRRPRTPPLKVTKHSPIPPEIGKESSRSSDKELQMTVEVSQDVSEKSIQDSKDEDPENHKKLKPNKTPSFEENTPMDVEVFEPILSDEDIVDDNEQFQDTDYDYTAFTNNDELLRQFIPGVTDLQKYALKRPDTIEENLKIVIGIADDYLKSSITKYELTTFSRLNTEIKEEFVHLCEKFLGVIDEPELFVDIMNHFNGTKCPNDSFHTTEDMELKNQVVFIIETITDWLKIALNYDLANLQDQPAYKIRHIKSGVRLAELLCHSEEYIQYVWQKNYNIHNELLDLYQRNFMALSIKLMILRALDTYLWHKFSIEKFLVGSSTSDTRLENGHFDIGTGNSAKSNGYRIIVKAIQKNPLVREKFALTSILKKLNLFEVLSKIHGILIKLRNISHDISAEEINLTTKALNQILNYCKNGNFTMSQPKRLLPLVAQFEIGQNETNDFLIRSFKMFNLLESFALLLTCPSTLNLPAIKTPIFEIISILLKNPEGLVYLSENCDAINILLKCLLRTEEEELQYNDCIEVDSHNLGLQIAYKIQSLYYVECLFDLGEKHNYDCDSDEIIDSLHSLFCLSFSNVGKFCVGDVLSINSNINSLLQFFPDSLKPKYETNLQKLKQSPATGYIIDLLYIPIVITGNVQFLEAFSSKIRNVLNAILDSTFTHPTKIAEIKCYLSPLDNVTCISYCNTTPYLNFIENHTETVISNPGPVITSLRILQHLGIPQSSTVNDETNVTLNDYIELKYKHVVLQLYSLDGSTMLVKLLQKLCKHFEQPGVHTSIFASNQGQVIVNIIHPTVLLLKKMLGYVISCRNTEFNDLTTVPIFLSTYNLLNSFPVNAAANGLAQKCKITIIDTLLVYTQPVSQQVKEKDSLNRTLWSQMIGEVIKYVTTAPFTFVSGLLVLSELLPLPLPVHTRDELSKSETSWIVNLRKLWSAHLHPHTVLIQDTINKICVSTQPQLLNLLRRICVQIADLAANSALMIARGFLDSVYTALAGNCDRPCTNHVVRLLNFLACLMTHAPIKGAVLHLIHSNACIGTSKTDEKYSNLITCFGQILSLNDSTNSHVQSQECILSIIQSFCDVDLTLMQNCMEVDIKITSEVYLANALPSKEYLTTFITMILDHLGGENSFLTYLPIVRTLLLLTEHDYGFFHLRDALLKRQNPLSTLLTHLEKKFSKTSSECLNTLNAVIEFLRICLTIEENDGGLLYNPRTISLSLEEVRSLIDWKSESEHPLTTLEATLKNETEEDNNLESICESLNSFLKQLLQSSSDEVGKGEIQETVLSSPESLLTQFSSRVVFSSLDACNERLTAQYWLALPTEDHEGEIETMPCDLFEICRQLPIEFNLIKEVEKLCRISRTEAPAAHKTLNHNEEQKTKSRKPFITPMRPRGFPRSAPQRPDLFRSRPPNTSRPPSLHVDDFVALETCGAQPTGPTGYNKLSREILASSRMARGVKGKGFVTSERNLQYSRQMPWWGAPMGRNPYF</sequence>
<dbReference type="Pfam" id="PF15912">
    <property type="entry name" value="VIR_N"/>
    <property type="match status" value="1"/>
</dbReference>
<keyword evidence="5" id="KW-0539">Nucleus</keyword>
<name>A0ABD1EQ03_HYPHA</name>
<gene>
    <name evidence="8" type="ORF">ABEB36_006283</name>
</gene>
<dbReference type="InterPro" id="IPR026736">
    <property type="entry name" value="Virilizer"/>
</dbReference>
<dbReference type="GO" id="GO:0008380">
    <property type="term" value="P:RNA splicing"/>
    <property type="evidence" value="ECO:0007669"/>
    <property type="project" value="UniProtKB-KW"/>
</dbReference>
<keyword evidence="3" id="KW-0507">mRNA processing</keyword>
<proteinExistence type="inferred from homology"/>
<protein>
    <recommendedName>
        <fullName evidence="7">Virilizer N-terminal domain-containing protein</fullName>
    </recommendedName>
</protein>
<feature type="region of interest" description="Disordered" evidence="6">
    <location>
        <begin position="1676"/>
        <end position="1725"/>
    </location>
</feature>
<feature type="compositionally biased region" description="Basic and acidic residues" evidence="6">
    <location>
        <begin position="212"/>
        <end position="255"/>
    </location>
</feature>
<keyword evidence="4" id="KW-0508">mRNA splicing</keyword>
<dbReference type="PANTHER" id="PTHR23185:SF0">
    <property type="entry name" value="PROTEIN VIRILIZER HOMOLOG"/>
    <property type="match status" value="1"/>
</dbReference>
<dbReference type="GO" id="GO:0006397">
    <property type="term" value="P:mRNA processing"/>
    <property type="evidence" value="ECO:0007669"/>
    <property type="project" value="UniProtKB-KW"/>
</dbReference>
<dbReference type="InterPro" id="IPR031801">
    <property type="entry name" value="VIR_N"/>
</dbReference>
<evidence type="ECO:0000256" key="2">
    <source>
        <dbReference type="ARBA" id="ARBA00008371"/>
    </source>
</evidence>
<feature type="compositionally biased region" description="Basic and acidic residues" evidence="6">
    <location>
        <begin position="336"/>
        <end position="348"/>
    </location>
</feature>
<dbReference type="GO" id="GO:0005634">
    <property type="term" value="C:nucleus"/>
    <property type="evidence" value="ECO:0007669"/>
    <property type="project" value="UniProtKB-SubCell"/>
</dbReference>
<reference evidence="8 9" key="1">
    <citation type="submission" date="2024-05" db="EMBL/GenBank/DDBJ databases">
        <title>Genetic variation in Jamaican populations of the coffee berry borer (Hypothenemus hampei).</title>
        <authorList>
            <person name="Errbii M."/>
            <person name="Myrie A."/>
        </authorList>
    </citation>
    <scope>NUCLEOTIDE SEQUENCE [LARGE SCALE GENOMIC DNA]</scope>
    <source>
        <strain evidence="8">JA-Hopewell-2020-01-JO</strain>
        <tissue evidence="8">Whole body</tissue>
    </source>
</reference>
<evidence type="ECO:0000256" key="5">
    <source>
        <dbReference type="ARBA" id="ARBA00023242"/>
    </source>
</evidence>
<feature type="compositionally biased region" description="Basic and acidic residues" evidence="6">
    <location>
        <begin position="262"/>
        <end position="317"/>
    </location>
</feature>
<evidence type="ECO:0000259" key="7">
    <source>
        <dbReference type="Pfam" id="PF15912"/>
    </source>
</evidence>
<comment type="subcellular location">
    <subcellularLocation>
        <location evidence="1">Nucleus</location>
    </subcellularLocation>
</comment>
<comment type="similarity">
    <text evidence="2">Belongs to the vir family.</text>
</comment>
<evidence type="ECO:0000256" key="3">
    <source>
        <dbReference type="ARBA" id="ARBA00022664"/>
    </source>
</evidence>
<evidence type="ECO:0000256" key="4">
    <source>
        <dbReference type="ARBA" id="ARBA00023187"/>
    </source>
</evidence>
<organism evidence="8 9">
    <name type="scientific">Hypothenemus hampei</name>
    <name type="common">Coffee berry borer</name>
    <dbReference type="NCBI Taxonomy" id="57062"/>
    <lineage>
        <taxon>Eukaryota</taxon>
        <taxon>Metazoa</taxon>
        <taxon>Ecdysozoa</taxon>
        <taxon>Arthropoda</taxon>
        <taxon>Hexapoda</taxon>
        <taxon>Insecta</taxon>
        <taxon>Pterygota</taxon>
        <taxon>Neoptera</taxon>
        <taxon>Endopterygota</taxon>
        <taxon>Coleoptera</taxon>
        <taxon>Polyphaga</taxon>
        <taxon>Cucujiformia</taxon>
        <taxon>Curculionidae</taxon>
        <taxon>Scolytinae</taxon>
        <taxon>Hypothenemus</taxon>
    </lineage>
</organism>
<feature type="compositionally biased region" description="Polar residues" evidence="6">
    <location>
        <begin position="164"/>
        <end position="194"/>
    </location>
</feature>
<dbReference type="Proteomes" id="UP001566132">
    <property type="component" value="Unassembled WGS sequence"/>
</dbReference>
<accession>A0ABD1EQ03</accession>
<comment type="caution">
    <text evidence="8">The sequence shown here is derived from an EMBL/GenBank/DDBJ whole genome shotgun (WGS) entry which is preliminary data.</text>
</comment>
<feature type="domain" description="Virilizer N-terminal" evidence="7">
    <location>
        <begin position="7"/>
        <end position="295"/>
    </location>
</feature>
<evidence type="ECO:0000256" key="1">
    <source>
        <dbReference type="ARBA" id="ARBA00004123"/>
    </source>
</evidence>
<evidence type="ECO:0000313" key="8">
    <source>
        <dbReference type="EMBL" id="KAL1500859.1"/>
    </source>
</evidence>
<dbReference type="EMBL" id="JBDJPC010000005">
    <property type="protein sequence ID" value="KAL1500859.1"/>
    <property type="molecule type" value="Genomic_DNA"/>
</dbReference>
<feature type="compositionally biased region" description="Low complexity" evidence="6">
    <location>
        <begin position="1715"/>
        <end position="1725"/>
    </location>
</feature>
<evidence type="ECO:0000313" key="9">
    <source>
        <dbReference type="Proteomes" id="UP001566132"/>
    </source>
</evidence>
<feature type="region of interest" description="Disordered" evidence="6">
    <location>
        <begin position="208"/>
        <end position="389"/>
    </location>
</feature>